<protein>
    <submittedName>
        <fullName evidence="1">Uncharacterized protein</fullName>
    </submittedName>
</protein>
<dbReference type="EMBL" id="CH476744">
    <property type="protein sequence ID" value="EIE89483.1"/>
    <property type="molecule type" value="Genomic_DNA"/>
</dbReference>
<keyword evidence="2" id="KW-1185">Reference proteome</keyword>
<name>I1CM03_RHIO9</name>
<sequence length="103" mass="11716">MLNYYFECVFESMEFDISTKNNHTHSARESNRPFLLAAVGMVCALSFTTEYHFQVTINLVTKVIRDTIGTESTKEHAICMMLWKLGSKGPTLQTLVSDAQVIY</sequence>
<reference evidence="1 2" key="1">
    <citation type="journal article" date="2009" name="PLoS Genet.">
        <title>Genomic analysis of the basal lineage fungus Rhizopus oryzae reveals a whole-genome duplication.</title>
        <authorList>
            <person name="Ma L.-J."/>
            <person name="Ibrahim A.S."/>
            <person name="Skory C."/>
            <person name="Grabherr M.G."/>
            <person name="Burger G."/>
            <person name="Butler M."/>
            <person name="Elias M."/>
            <person name="Idnurm A."/>
            <person name="Lang B.F."/>
            <person name="Sone T."/>
            <person name="Abe A."/>
            <person name="Calvo S.E."/>
            <person name="Corrochano L.M."/>
            <person name="Engels R."/>
            <person name="Fu J."/>
            <person name="Hansberg W."/>
            <person name="Kim J.-M."/>
            <person name="Kodira C.D."/>
            <person name="Koehrsen M.J."/>
            <person name="Liu B."/>
            <person name="Miranda-Saavedra D."/>
            <person name="O'Leary S."/>
            <person name="Ortiz-Castellanos L."/>
            <person name="Poulter R."/>
            <person name="Rodriguez-Romero J."/>
            <person name="Ruiz-Herrera J."/>
            <person name="Shen Y.-Q."/>
            <person name="Zeng Q."/>
            <person name="Galagan J."/>
            <person name="Birren B.W."/>
            <person name="Cuomo C.A."/>
            <person name="Wickes B.L."/>
        </authorList>
    </citation>
    <scope>NUCLEOTIDE SEQUENCE [LARGE SCALE GENOMIC DNA]</scope>
    <source>
        <strain evidence="2">RA 99-880 / ATCC MYA-4621 / FGSC 9543 / NRRL 43880</strain>
    </source>
</reference>
<dbReference type="VEuPathDB" id="FungiDB:RO3G_14194"/>
<gene>
    <name evidence="1" type="ORF">RO3G_14194</name>
</gene>
<proteinExistence type="predicted"/>
<dbReference type="AlphaFoldDB" id="I1CM03"/>
<dbReference type="RefSeq" id="XP_067524879.1">
    <property type="nucleotide sequence ID" value="XM_067668778.1"/>
</dbReference>
<dbReference type="GeneID" id="93621159"/>
<organism evidence="1 2">
    <name type="scientific">Rhizopus delemar (strain RA 99-880 / ATCC MYA-4621 / FGSC 9543 / NRRL 43880)</name>
    <name type="common">Mucormycosis agent</name>
    <name type="synonym">Rhizopus arrhizus var. delemar</name>
    <dbReference type="NCBI Taxonomy" id="246409"/>
    <lineage>
        <taxon>Eukaryota</taxon>
        <taxon>Fungi</taxon>
        <taxon>Fungi incertae sedis</taxon>
        <taxon>Mucoromycota</taxon>
        <taxon>Mucoromycotina</taxon>
        <taxon>Mucoromycetes</taxon>
        <taxon>Mucorales</taxon>
        <taxon>Mucorineae</taxon>
        <taxon>Rhizopodaceae</taxon>
        <taxon>Rhizopus</taxon>
    </lineage>
</organism>
<accession>I1CM03</accession>
<evidence type="ECO:0000313" key="2">
    <source>
        <dbReference type="Proteomes" id="UP000009138"/>
    </source>
</evidence>
<dbReference type="InParanoid" id="I1CM03"/>
<evidence type="ECO:0000313" key="1">
    <source>
        <dbReference type="EMBL" id="EIE89483.1"/>
    </source>
</evidence>
<dbReference type="Proteomes" id="UP000009138">
    <property type="component" value="Unassembled WGS sequence"/>
</dbReference>